<gene>
    <name evidence="1" type="ORF">HPB49_019006</name>
</gene>
<sequence length="100" mass="11459">MRPGRGAETVPEQHLCRVELRQPEAVEQVQLRLSHGMLLRQRFLQGQRKALRSQAPLLISPGWLKNEEIKHTDARSRPFHLTLLLMSSVQTMLPKSSGQK</sequence>
<dbReference type="Proteomes" id="UP000821865">
    <property type="component" value="Chromosome 5"/>
</dbReference>
<name>A0ACB8CSK4_DERSI</name>
<keyword evidence="2" id="KW-1185">Reference proteome</keyword>
<proteinExistence type="predicted"/>
<reference evidence="1" key="1">
    <citation type="submission" date="2020-05" db="EMBL/GenBank/DDBJ databases">
        <title>Large-scale comparative analyses of tick genomes elucidate their genetic diversity and vector capacities.</title>
        <authorList>
            <person name="Jia N."/>
            <person name="Wang J."/>
            <person name="Shi W."/>
            <person name="Du L."/>
            <person name="Sun Y."/>
            <person name="Zhan W."/>
            <person name="Jiang J."/>
            <person name="Wang Q."/>
            <person name="Zhang B."/>
            <person name="Ji P."/>
            <person name="Sakyi L.B."/>
            <person name="Cui X."/>
            <person name="Yuan T."/>
            <person name="Jiang B."/>
            <person name="Yang W."/>
            <person name="Lam T.T.-Y."/>
            <person name="Chang Q."/>
            <person name="Ding S."/>
            <person name="Wang X."/>
            <person name="Zhu J."/>
            <person name="Ruan X."/>
            <person name="Zhao L."/>
            <person name="Wei J."/>
            <person name="Que T."/>
            <person name="Du C."/>
            <person name="Cheng J."/>
            <person name="Dai P."/>
            <person name="Han X."/>
            <person name="Huang E."/>
            <person name="Gao Y."/>
            <person name="Liu J."/>
            <person name="Shao H."/>
            <person name="Ye R."/>
            <person name="Li L."/>
            <person name="Wei W."/>
            <person name="Wang X."/>
            <person name="Wang C."/>
            <person name="Yang T."/>
            <person name="Huo Q."/>
            <person name="Li W."/>
            <person name="Guo W."/>
            <person name="Chen H."/>
            <person name="Zhou L."/>
            <person name="Ni X."/>
            <person name="Tian J."/>
            <person name="Zhou Y."/>
            <person name="Sheng Y."/>
            <person name="Liu T."/>
            <person name="Pan Y."/>
            <person name="Xia L."/>
            <person name="Li J."/>
            <person name="Zhao F."/>
            <person name="Cao W."/>
        </authorList>
    </citation>
    <scope>NUCLEOTIDE SEQUENCE</scope>
    <source>
        <strain evidence="1">Dsil-2018</strain>
    </source>
</reference>
<evidence type="ECO:0000313" key="1">
    <source>
        <dbReference type="EMBL" id="KAH7950055.1"/>
    </source>
</evidence>
<evidence type="ECO:0000313" key="2">
    <source>
        <dbReference type="Proteomes" id="UP000821865"/>
    </source>
</evidence>
<accession>A0ACB8CSK4</accession>
<organism evidence="1 2">
    <name type="scientific">Dermacentor silvarum</name>
    <name type="common">Tick</name>
    <dbReference type="NCBI Taxonomy" id="543639"/>
    <lineage>
        <taxon>Eukaryota</taxon>
        <taxon>Metazoa</taxon>
        <taxon>Ecdysozoa</taxon>
        <taxon>Arthropoda</taxon>
        <taxon>Chelicerata</taxon>
        <taxon>Arachnida</taxon>
        <taxon>Acari</taxon>
        <taxon>Parasitiformes</taxon>
        <taxon>Ixodida</taxon>
        <taxon>Ixodoidea</taxon>
        <taxon>Ixodidae</taxon>
        <taxon>Rhipicephalinae</taxon>
        <taxon>Dermacentor</taxon>
    </lineage>
</organism>
<protein>
    <submittedName>
        <fullName evidence="1">Uncharacterized protein</fullName>
    </submittedName>
</protein>
<comment type="caution">
    <text evidence="1">The sequence shown here is derived from an EMBL/GenBank/DDBJ whole genome shotgun (WGS) entry which is preliminary data.</text>
</comment>
<dbReference type="EMBL" id="CM023474">
    <property type="protein sequence ID" value="KAH7950055.1"/>
    <property type="molecule type" value="Genomic_DNA"/>
</dbReference>